<dbReference type="SUPFAM" id="SSF48452">
    <property type="entry name" value="TPR-like"/>
    <property type="match status" value="1"/>
</dbReference>
<reference evidence="3 4" key="1">
    <citation type="submission" date="2020-07" db="EMBL/GenBank/DDBJ databases">
        <authorList>
            <person name="Feng X."/>
        </authorList>
    </citation>
    <scope>NUCLEOTIDE SEQUENCE [LARGE SCALE GENOMIC DNA]</scope>
    <source>
        <strain evidence="3 4">JCM23202</strain>
    </source>
</reference>
<dbReference type="Proteomes" id="UP000526501">
    <property type="component" value="Unassembled WGS sequence"/>
</dbReference>
<dbReference type="EMBL" id="JACHVC010000013">
    <property type="protein sequence ID" value="MBC2607458.1"/>
    <property type="molecule type" value="Genomic_DNA"/>
</dbReference>
<dbReference type="PANTHER" id="PTHR40940">
    <property type="entry name" value="PROTEIN BATD-RELATED"/>
    <property type="match status" value="1"/>
</dbReference>
<feature type="compositionally biased region" description="Polar residues" evidence="1">
    <location>
        <begin position="390"/>
        <end position="415"/>
    </location>
</feature>
<accession>A0A7X1E9R3</accession>
<dbReference type="InterPro" id="IPR025738">
    <property type="entry name" value="BatD"/>
</dbReference>
<comment type="caution">
    <text evidence="3">The sequence shown here is derived from an EMBL/GenBank/DDBJ whole genome shotgun (WGS) entry which is preliminary data.</text>
</comment>
<keyword evidence="2" id="KW-0472">Membrane</keyword>
<dbReference type="RefSeq" id="WP_185661347.1">
    <property type="nucleotide sequence ID" value="NZ_CAWPOO010000013.1"/>
</dbReference>
<dbReference type="AlphaFoldDB" id="A0A7X1E9R3"/>
<keyword evidence="4" id="KW-1185">Reference proteome</keyword>
<gene>
    <name evidence="3" type="ORF">H5P27_15500</name>
</gene>
<evidence type="ECO:0000256" key="2">
    <source>
        <dbReference type="SAM" id="Phobius"/>
    </source>
</evidence>
<dbReference type="Pfam" id="PF13584">
    <property type="entry name" value="BatD"/>
    <property type="match status" value="2"/>
</dbReference>
<dbReference type="Gene3D" id="1.25.40.10">
    <property type="entry name" value="Tetratricopeptide repeat domain"/>
    <property type="match status" value="1"/>
</dbReference>
<keyword evidence="2" id="KW-1133">Transmembrane helix</keyword>
<keyword evidence="2" id="KW-0812">Transmembrane</keyword>
<name>A0A7X1E9R3_9BACT</name>
<feature type="transmembrane region" description="Helical" evidence="2">
    <location>
        <begin position="755"/>
        <end position="774"/>
    </location>
</feature>
<evidence type="ECO:0000313" key="3">
    <source>
        <dbReference type="EMBL" id="MBC2607458.1"/>
    </source>
</evidence>
<evidence type="ECO:0000256" key="1">
    <source>
        <dbReference type="SAM" id="MobiDB-lite"/>
    </source>
</evidence>
<feature type="transmembrane region" description="Helical" evidence="2">
    <location>
        <begin position="728"/>
        <end position="749"/>
    </location>
</feature>
<protein>
    <submittedName>
        <fullName evidence="3">BatD family protein</fullName>
    </submittedName>
</protein>
<dbReference type="InterPro" id="IPR011990">
    <property type="entry name" value="TPR-like_helical_dom_sf"/>
</dbReference>
<evidence type="ECO:0000313" key="4">
    <source>
        <dbReference type="Proteomes" id="UP000526501"/>
    </source>
</evidence>
<organism evidence="3 4">
    <name type="scientific">Pelagicoccus albus</name>
    <dbReference type="NCBI Taxonomy" id="415222"/>
    <lineage>
        <taxon>Bacteria</taxon>
        <taxon>Pseudomonadati</taxon>
        <taxon>Verrucomicrobiota</taxon>
        <taxon>Opitutia</taxon>
        <taxon>Puniceicoccales</taxon>
        <taxon>Pelagicoccaceae</taxon>
        <taxon>Pelagicoccus</taxon>
    </lineage>
</organism>
<sequence>MRLLSLKGIFSLITLLCGVSSIWAQSVYWSPSSGTLQKGKVNSIDLFFDSCEPDGEPSVPNLDRVSLNFRGQSNSRTIINGRVSSKIIFNYQAIPTTLGELVIPAFEVKTSQGTFEVAEARFQVIEATVGNTGLSPSEVFLSLFQNRDEKIYQGEVFELEYIAGAKQDYQLADLSTPDWNPSKLVTGGLVDAQVTGVNYNGSKYTVKVYQAKVMATESGTIEIPGASQEATVVIGRRRDFMFQEPVYDQFTIESDPFALEIHPLPEGAPASFKGAVGNFSLESRVVPEQVQVGEPVTWTLELSGTGNWPSGIGVPERSVSSRFKAIQPEIRNDFDENNLFTGTQTEDIVLIPTEEGTFEFGPVQYTYFDAKEEKYKTIQIPAKTVTVTPAVANSPNASGSTNTGAGESQDSQYGGQSYDLDPNGQSTFDKPPALLADVKDGNTIGTRPARSIPIIPATVVALASPLAFWLLLAFGRSIVTDPRKPQRQALADLKRIARSPVPSDQVARKEVHLKWRDAACRYFDLSTSEPTPDEISQAAGELRDGDFSEKWKKAWIASDRELFGAKAPETQVWDQLQKEATEGTPSKGYSPALAFKRSAWLPLIAATLLACLPSGDLRAQEAPSSLYEQGDFQTASDQWLKAVNDQPYVFENRYNAGLALAQKGDWAKAWGLWTSAYCLNPQSEELAWNLRIAHQNTSSYDPILQALLEKDGLYTFVGWLSPAGWQALALQSLWGLGIALALAILFMYLKPLKRFSGIALLLAVAIGLLSYFSAWASSKYEALGDPDTLLVVGETALLSIPTDLQAEQISSLVAEGTVAKKSKTFLSWVKIDLPNGESGWVRKESLMPLYGPLNAL</sequence>
<feature type="region of interest" description="Disordered" evidence="1">
    <location>
        <begin position="390"/>
        <end position="426"/>
    </location>
</feature>
<proteinExistence type="predicted"/>
<dbReference type="PANTHER" id="PTHR40940:SF2">
    <property type="entry name" value="BATD"/>
    <property type="match status" value="1"/>
</dbReference>